<accession>A0A284R4G8</accession>
<reference evidence="2" key="1">
    <citation type="journal article" date="2017" name="Nat. Ecol. Evol.">
        <title>Genome expansion and lineage-specific genetic innovations in the forest pathogenic fungi Armillaria.</title>
        <authorList>
            <person name="Sipos G."/>
            <person name="Prasanna A.N."/>
            <person name="Walter M.C."/>
            <person name="O'Connor E."/>
            <person name="Balint B."/>
            <person name="Krizsan K."/>
            <person name="Kiss B."/>
            <person name="Hess J."/>
            <person name="Varga T."/>
            <person name="Slot J."/>
            <person name="Riley R."/>
            <person name="Boka B."/>
            <person name="Rigling D."/>
            <person name="Barry K."/>
            <person name="Lee J."/>
            <person name="Mihaltcheva S."/>
            <person name="LaButti K."/>
            <person name="Lipzen A."/>
            <person name="Waldron R."/>
            <person name="Moloney N.M."/>
            <person name="Sperisen C."/>
            <person name="Kredics L."/>
            <person name="Vagvoelgyi C."/>
            <person name="Patrignani A."/>
            <person name="Fitzpatrick D."/>
            <person name="Nagy I."/>
            <person name="Doyle S."/>
            <person name="Anderson J.B."/>
            <person name="Grigoriev I.V."/>
            <person name="Gueldener U."/>
            <person name="Muensterkoetter M."/>
            <person name="Nagy L.G."/>
        </authorList>
    </citation>
    <scope>NUCLEOTIDE SEQUENCE [LARGE SCALE GENOMIC DNA]</scope>
    <source>
        <strain evidence="2">C18/9</strain>
    </source>
</reference>
<gene>
    <name evidence="1" type="ORF">ARMOST_06942</name>
</gene>
<dbReference type="PANTHER" id="PTHR33604:SF3">
    <property type="entry name" value="OSJNBA0004B13.7 PROTEIN"/>
    <property type="match status" value="1"/>
</dbReference>
<sequence>MSRIIEPRSLTAVLPLLPSSTPTLTALILPFLSASRLSEVVLVTPETNLAATQSVIRDFVSSLDDVDHPNFSLRIWPRDARGPMAALRVASQVVTDWVLLLDDTALSAVSAEIRTVLLNPPYSSIPVGPRGFRISCVTPSQTPQSASYLVPPFVIPRSLAHSTSRASDSHFWRDFGTHIASVDNSEHGGVVLPFSPEEDSAWCKLKQDFGTLDSLLTGSHITRNGSIDTSSRCPAIMDHQPQPVFVILFPTLGDLKTFAPVPCQLQGKGFLVYAAVYSLAIASTSPKQSIQHGSCVIQYTILSEPQDYSLQVHRIFGRHSDIVLSLSELELAATSATRVRLSQRDLPYCAWMGTLSISEWRNWNIPQVDVSIITKDRPHSLARLLSSLSNGRFYGDRLDLRINLEQSSDEATMHLTRNFQWTHGGVFVHHRVIHGGLLPAVVESWYPNSNHSYGLLLEDDVELSPLFYAWIKMTILRYRYGEECNVSPQLFGVSLYQQKHIELHPDGRRQFDARALFESLKLPVSSPYLSQIPCSWGAVYFPEHWREFHDYLSVRFSEISLKIDATVVPEVRSNQWRKSWKKYFIELVYLRGYVMFYPNFADFVSLSTNHLEVGSHVKDRSKEKQDLFLLPLMQGGTDSFALLDLPEKTLPEWHSLPVLNLTGSIASLESVVAVGRAARSEILTSCAVEPSLYSAQQLMCVELN</sequence>
<dbReference type="OMA" id="WKNWHVP"/>
<dbReference type="AlphaFoldDB" id="A0A284R4G8"/>
<evidence type="ECO:0000313" key="1">
    <source>
        <dbReference type="EMBL" id="SJL03585.1"/>
    </source>
</evidence>
<dbReference type="EMBL" id="FUEG01000004">
    <property type="protein sequence ID" value="SJL03585.1"/>
    <property type="molecule type" value="Genomic_DNA"/>
</dbReference>
<keyword evidence="2" id="KW-1185">Reference proteome</keyword>
<dbReference type="PANTHER" id="PTHR33604">
    <property type="entry name" value="OSJNBA0004B13.7 PROTEIN"/>
    <property type="match status" value="1"/>
</dbReference>
<proteinExistence type="predicted"/>
<dbReference type="SUPFAM" id="SSF53448">
    <property type="entry name" value="Nucleotide-diphospho-sugar transferases"/>
    <property type="match status" value="1"/>
</dbReference>
<dbReference type="InterPro" id="IPR029044">
    <property type="entry name" value="Nucleotide-diphossugar_trans"/>
</dbReference>
<protein>
    <submittedName>
        <fullName evidence="1">Uncharacterized protein</fullName>
    </submittedName>
</protein>
<dbReference type="Proteomes" id="UP000219338">
    <property type="component" value="Unassembled WGS sequence"/>
</dbReference>
<dbReference type="Gene3D" id="3.90.550.10">
    <property type="entry name" value="Spore Coat Polysaccharide Biosynthesis Protein SpsA, Chain A"/>
    <property type="match status" value="1"/>
</dbReference>
<dbReference type="OrthoDB" id="2020070at2759"/>
<evidence type="ECO:0000313" key="2">
    <source>
        <dbReference type="Proteomes" id="UP000219338"/>
    </source>
</evidence>
<dbReference type="STRING" id="47428.A0A284R4G8"/>
<organism evidence="1 2">
    <name type="scientific">Armillaria ostoyae</name>
    <name type="common">Armillaria root rot fungus</name>
    <dbReference type="NCBI Taxonomy" id="47428"/>
    <lineage>
        <taxon>Eukaryota</taxon>
        <taxon>Fungi</taxon>
        <taxon>Dikarya</taxon>
        <taxon>Basidiomycota</taxon>
        <taxon>Agaricomycotina</taxon>
        <taxon>Agaricomycetes</taxon>
        <taxon>Agaricomycetidae</taxon>
        <taxon>Agaricales</taxon>
        <taxon>Marasmiineae</taxon>
        <taxon>Physalacriaceae</taxon>
        <taxon>Armillaria</taxon>
    </lineage>
</organism>
<name>A0A284R4G8_ARMOS</name>